<dbReference type="EMBL" id="SNXS01000001">
    <property type="protein sequence ID" value="TDP74736.1"/>
    <property type="molecule type" value="Genomic_DNA"/>
</dbReference>
<dbReference type="NCBIfam" id="NF007277">
    <property type="entry name" value="PRK09736.1"/>
    <property type="match status" value="1"/>
</dbReference>
<accession>A0A4R6QTZ4</accession>
<evidence type="ECO:0000313" key="2">
    <source>
        <dbReference type="Proteomes" id="UP000295361"/>
    </source>
</evidence>
<keyword evidence="2" id="KW-1185">Reference proteome</keyword>
<dbReference type="PANTHER" id="PTHR38733">
    <property type="entry name" value="PROTEIN MCRC"/>
    <property type="match status" value="1"/>
</dbReference>
<name>A0A4R6QTZ4_9BURK</name>
<dbReference type="InterPro" id="IPR019292">
    <property type="entry name" value="McrC"/>
</dbReference>
<reference evidence="1 2" key="1">
    <citation type="submission" date="2019-03" db="EMBL/GenBank/DDBJ databases">
        <title>Genomic Encyclopedia of Type Strains, Phase IV (KMG-IV): sequencing the most valuable type-strain genomes for metagenomic binning, comparative biology and taxonomic classification.</title>
        <authorList>
            <person name="Goeker M."/>
        </authorList>
    </citation>
    <scope>NUCLEOTIDE SEQUENCE [LARGE SCALE GENOMIC DNA]</scope>
    <source>
        <strain evidence="1 2">DSM 16998</strain>
    </source>
</reference>
<organism evidence="1 2">
    <name type="scientific">Roseateles toxinivorans</name>
    <dbReference type="NCBI Taxonomy" id="270368"/>
    <lineage>
        <taxon>Bacteria</taxon>
        <taxon>Pseudomonadati</taxon>
        <taxon>Pseudomonadota</taxon>
        <taxon>Betaproteobacteria</taxon>
        <taxon>Burkholderiales</taxon>
        <taxon>Sphaerotilaceae</taxon>
        <taxon>Roseateles</taxon>
    </lineage>
</organism>
<dbReference type="AlphaFoldDB" id="A0A4R6QTZ4"/>
<dbReference type="InterPro" id="IPR014407">
    <property type="entry name" value="McrC_bac"/>
</dbReference>
<dbReference type="PANTHER" id="PTHR38733:SF1">
    <property type="entry name" value="TYPE IV METHYL-DIRECTED RESTRICTION ENZYME ECOKMCRBC"/>
    <property type="match status" value="1"/>
</dbReference>
<proteinExistence type="predicted"/>
<sequence length="391" mass="43229">MRTPLEGLVKLVGSDQRVVAVTEPAAGYVGRIPVRNLWLLMLYASDLFKVHGHGLFDLEAMPDAVPDLIAEILALAVEQRLHRQLSTGYTARDAVLSRVRGRIDVLKTERHQLLQRGVIACRFEELTVDTPRNRLVLGALERIAALLKSAGLAHRCRALAGAMKRMGVSGVTPARSTFSTQRFGRHDAEDRVMVAAAKLAFDLALPCESAGATAAFRSDRDEVWVRRLFEHAVAGYYQFALRDKGWRVSPGRPLGWALTRKSAGIDKIFPSMRTDVVLEHAATSRRIVIDTKFNAIVTEGWYRMESLRSGYIYQLYAYLRTQAGLGDPVADRAEGMLLHPSVGVQIDEAVEIQGHAMRFVTVDLSGPSIELGRQLIGLCEPFRFAGPEGQS</sequence>
<dbReference type="GO" id="GO:0009307">
    <property type="term" value="P:DNA restriction-modification system"/>
    <property type="evidence" value="ECO:0007669"/>
    <property type="project" value="InterPro"/>
</dbReference>
<comment type="caution">
    <text evidence="1">The sequence shown here is derived from an EMBL/GenBank/DDBJ whole genome shotgun (WGS) entry which is preliminary data.</text>
</comment>
<dbReference type="Pfam" id="PF10117">
    <property type="entry name" value="McrBC"/>
    <property type="match status" value="1"/>
</dbReference>
<protein>
    <submittedName>
        <fullName evidence="1">5-methylcytosine-specific restriction enzyme subunit McrC</fullName>
    </submittedName>
</protein>
<dbReference type="Proteomes" id="UP000295361">
    <property type="component" value="Unassembled WGS sequence"/>
</dbReference>
<dbReference type="PIRSF" id="PIRSF003109">
    <property type="entry name" value="McrC"/>
    <property type="match status" value="1"/>
</dbReference>
<gene>
    <name evidence="1" type="ORF">DES47_101802</name>
</gene>
<dbReference type="InParanoid" id="A0A4R6QTZ4"/>
<evidence type="ECO:0000313" key="1">
    <source>
        <dbReference type="EMBL" id="TDP74736.1"/>
    </source>
</evidence>